<dbReference type="Gene3D" id="3.30.70.330">
    <property type="match status" value="1"/>
</dbReference>
<sequence>MPAFTVTVPETPSPNYVIVKNISLASSEKTVKEFFLFCGKIKEFELIKDDDEAHQVALVHFERESAAKTASLLSSALIDDEHITVSPYFESAFPAEAEKDADATETSQEGKPKARVAAELLASGYLLQDQIVAKGLEYDGKYNVTSRLTGYLNYFQNNGKKRTDHKMETGWRREGSAFKIQEKVTNAAQTAQSHAQAALQTPTGQKVNDFANQTFNQIAAVHYEAKKIQLDKSEKTTEAAPAVATENAPVAA</sequence>
<dbReference type="InterPro" id="IPR012677">
    <property type="entry name" value="Nucleotide-bd_a/b_plait_sf"/>
</dbReference>
<dbReference type="GO" id="GO:0003723">
    <property type="term" value="F:RNA binding"/>
    <property type="evidence" value="ECO:0007669"/>
    <property type="project" value="UniProtKB-UniRule"/>
</dbReference>
<keyword evidence="5" id="KW-1185">Reference proteome</keyword>
<evidence type="ECO:0000259" key="3">
    <source>
        <dbReference type="PROSITE" id="PS50102"/>
    </source>
</evidence>
<dbReference type="EMBL" id="LT551811">
    <property type="protein sequence ID" value="SAL97526.1"/>
    <property type="molecule type" value="Genomic_DNA"/>
</dbReference>
<evidence type="ECO:0000313" key="5">
    <source>
        <dbReference type="Proteomes" id="UP000078561"/>
    </source>
</evidence>
<dbReference type="OMA" id="HAQENTA"/>
<dbReference type="InParanoid" id="A0A168LUE9"/>
<dbReference type="InterPro" id="IPR000504">
    <property type="entry name" value="RRM_dom"/>
</dbReference>
<dbReference type="Pfam" id="PF00076">
    <property type="entry name" value="RRM_1"/>
    <property type="match status" value="1"/>
</dbReference>
<reference evidence="4" key="1">
    <citation type="submission" date="2016-04" db="EMBL/GenBank/DDBJ databases">
        <authorList>
            <person name="Evans L.H."/>
            <person name="Alamgir A."/>
            <person name="Owens N."/>
            <person name="Weber N.D."/>
            <person name="Virtaneva K."/>
            <person name="Barbian K."/>
            <person name="Babar A."/>
            <person name="Rosenke K."/>
        </authorList>
    </citation>
    <scope>NUCLEOTIDE SEQUENCE [LARGE SCALE GENOMIC DNA]</scope>
    <source>
        <strain evidence="4">CBS 101.48</strain>
    </source>
</reference>
<proteinExistence type="predicted"/>
<dbReference type="OrthoDB" id="7763451at2759"/>
<gene>
    <name evidence="4" type="primary">ABSGL_03023.1 scaffold 4097</name>
</gene>
<keyword evidence="1" id="KW-0694">RNA-binding</keyword>
<dbReference type="STRING" id="4829.A0A168LUE9"/>
<accession>A0A168LUE9</accession>
<feature type="domain" description="RRM" evidence="3">
    <location>
        <begin position="15"/>
        <end position="90"/>
    </location>
</feature>
<dbReference type="PROSITE" id="PS50102">
    <property type="entry name" value="RRM"/>
    <property type="match status" value="1"/>
</dbReference>
<dbReference type="InterPro" id="IPR035979">
    <property type="entry name" value="RBD_domain_sf"/>
</dbReference>
<organism evidence="4">
    <name type="scientific">Absidia glauca</name>
    <name type="common">Pin mould</name>
    <dbReference type="NCBI Taxonomy" id="4829"/>
    <lineage>
        <taxon>Eukaryota</taxon>
        <taxon>Fungi</taxon>
        <taxon>Fungi incertae sedis</taxon>
        <taxon>Mucoromycota</taxon>
        <taxon>Mucoromycotina</taxon>
        <taxon>Mucoromycetes</taxon>
        <taxon>Mucorales</taxon>
        <taxon>Cunninghamellaceae</taxon>
        <taxon>Absidia</taxon>
    </lineage>
</organism>
<dbReference type="PANTHER" id="PTHR32343:SF10">
    <property type="entry name" value="RNA-BINDING REGION RNP-1 DOMAIN-CONTAINING PROTEIN"/>
    <property type="match status" value="1"/>
</dbReference>
<dbReference type="PANTHER" id="PTHR32343">
    <property type="entry name" value="SERINE/ARGININE-RICH SPLICING FACTOR"/>
    <property type="match status" value="1"/>
</dbReference>
<evidence type="ECO:0000256" key="2">
    <source>
        <dbReference type="SAM" id="MobiDB-lite"/>
    </source>
</evidence>
<dbReference type="AlphaFoldDB" id="A0A168LUE9"/>
<evidence type="ECO:0000313" key="4">
    <source>
        <dbReference type="EMBL" id="SAL97526.1"/>
    </source>
</evidence>
<dbReference type="FunCoup" id="A0A168LUE9">
    <property type="interactions" value="135"/>
</dbReference>
<feature type="region of interest" description="Disordered" evidence="2">
    <location>
        <begin position="232"/>
        <end position="252"/>
    </location>
</feature>
<protein>
    <recommendedName>
        <fullName evidence="3">RRM domain-containing protein</fullName>
    </recommendedName>
</protein>
<name>A0A168LUE9_ABSGL</name>
<dbReference type="SUPFAM" id="SSF54928">
    <property type="entry name" value="RNA-binding domain, RBD"/>
    <property type="match status" value="1"/>
</dbReference>
<dbReference type="SMART" id="SM00360">
    <property type="entry name" value="RRM"/>
    <property type="match status" value="1"/>
</dbReference>
<evidence type="ECO:0000256" key="1">
    <source>
        <dbReference type="PROSITE-ProRule" id="PRU00176"/>
    </source>
</evidence>
<dbReference type="Proteomes" id="UP000078561">
    <property type="component" value="Unassembled WGS sequence"/>
</dbReference>